<dbReference type="PROSITE" id="PS50297">
    <property type="entry name" value="ANK_REP_REGION"/>
    <property type="match status" value="1"/>
</dbReference>
<gene>
    <name evidence="5" type="ORF">IFM89_021306</name>
</gene>
<dbReference type="InterPro" id="IPR058209">
    <property type="entry name" value="TPR_BSK1_C"/>
</dbReference>
<dbReference type="Gene3D" id="1.25.40.10">
    <property type="entry name" value="Tetratricopeptide repeat domain"/>
    <property type="match status" value="1"/>
</dbReference>
<dbReference type="AlphaFoldDB" id="A0A835LSK2"/>
<dbReference type="SMART" id="SM00248">
    <property type="entry name" value="ANK"/>
    <property type="match status" value="3"/>
</dbReference>
<dbReference type="Gene3D" id="1.25.40.20">
    <property type="entry name" value="Ankyrin repeat-containing domain"/>
    <property type="match status" value="1"/>
</dbReference>
<dbReference type="Pfam" id="PF25575">
    <property type="entry name" value="TPR_BSK1_C"/>
    <property type="match status" value="1"/>
</dbReference>
<keyword evidence="3" id="KW-0472">Membrane</keyword>
<dbReference type="InterPro" id="IPR019734">
    <property type="entry name" value="TPR_rpt"/>
</dbReference>
<dbReference type="InterPro" id="IPR051616">
    <property type="entry name" value="Cul2-RING_E3_ligase_SR"/>
</dbReference>
<dbReference type="InterPro" id="IPR011990">
    <property type="entry name" value="TPR-like_helical_dom_sf"/>
</dbReference>
<feature type="repeat" description="ANK" evidence="1">
    <location>
        <begin position="281"/>
        <end position="313"/>
    </location>
</feature>
<dbReference type="SUPFAM" id="SSF48452">
    <property type="entry name" value="TPR-like"/>
    <property type="match status" value="2"/>
</dbReference>
<evidence type="ECO:0000313" key="6">
    <source>
        <dbReference type="Proteomes" id="UP000631114"/>
    </source>
</evidence>
<dbReference type="PROSITE" id="PS50088">
    <property type="entry name" value="ANK_REPEAT"/>
    <property type="match status" value="1"/>
</dbReference>
<feature type="repeat" description="TPR" evidence="2">
    <location>
        <begin position="374"/>
        <end position="407"/>
    </location>
</feature>
<protein>
    <recommendedName>
        <fullName evidence="4">Serine/threonine-protein kinase BSK1-like TPR repeats domain-containing protein</fullName>
    </recommendedName>
</protein>
<dbReference type="Pfam" id="PF12796">
    <property type="entry name" value="Ank_2"/>
    <property type="match status" value="1"/>
</dbReference>
<proteinExistence type="predicted"/>
<dbReference type="Proteomes" id="UP000631114">
    <property type="component" value="Unassembled WGS sequence"/>
</dbReference>
<evidence type="ECO:0000256" key="2">
    <source>
        <dbReference type="PROSITE-ProRule" id="PRU00339"/>
    </source>
</evidence>
<comment type="caution">
    <text evidence="5">The sequence shown here is derived from an EMBL/GenBank/DDBJ whole genome shotgun (WGS) entry which is preliminary data.</text>
</comment>
<organism evidence="5 6">
    <name type="scientific">Coptis chinensis</name>
    <dbReference type="NCBI Taxonomy" id="261450"/>
    <lineage>
        <taxon>Eukaryota</taxon>
        <taxon>Viridiplantae</taxon>
        <taxon>Streptophyta</taxon>
        <taxon>Embryophyta</taxon>
        <taxon>Tracheophyta</taxon>
        <taxon>Spermatophyta</taxon>
        <taxon>Magnoliopsida</taxon>
        <taxon>Ranunculales</taxon>
        <taxon>Ranunculaceae</taxon>
        <taxon>Coptidoideae</taxon>
        <taxon>Coptis</taxon>
    </lineage>
</organism>
<dbReference type="InterPro" id="IPR036770">
    <property type="entry name" value="Ankyrin_rpt-contain_sf"/>
</dbReference>
<dbReference type="EMBL" id="JADFTS010000005">
    <property type="protein sequence ID" value="KAF9605980.1"/>
    <property type="molecule type" value="Genomic_DNA"/>
</dbReference>
<feature type="domain" description="Serine/threonine-protein kinase BSK1-like TPR repeats" evidence="4">
    <location>
        <begin position="372"/>
        <end position="446"/>
    </location>
</feature>
<evidence type="ECO:0000256" key="1">
    <source>
        <dbReference type="PROSITE-ProRule" id="PRU00023"/>
    </source>
</evidence>
<dbReference type="InterPro" id="IPR002110">
    <property type="entry name" value="Ankyrin_rpt"/>
</dbReference>
<keyword evidence="3" id="KW-1133">Transmembrane helix</keyword>
<dbReference type="PANTHER" id="PTHR46224">
    <property type="entry name" value="ANKYRIN REPEAT FAMILY PROTEIN"/>
    <property type="match status" value="1"/>
</dbReference>
<dbReference type="OrthoDB" id="20872at2759"/>
<evidence type="ECO:0000256" key="3">
    <source>
        <dbReference type="SAM" id="Phobius"/>
    </source>
</evidence>
<keyword evidence="1" id="KW-0040">ANK repeat</keyword>
<dbReference type="PROSITE" id="PS50005">
    <property type="entry name" value="TPR"/>
    <property type="match status" value="2"/>
</dbReference>
<feature type="repeat" description="TPR" evidence="2">
    <location>
        <begin position="442"/>
        <end position="475"/>
    </location>
</feature>
<evidence type="ECO:0000259" key="4">
    <source>
        <dbReference type="Pfam" id="PF25575"/>
    </source>
</evidence>
<reference evidence="5 6" key="1">
    <citation type="submission" date="2020-10" db="EMBL/GenBank/DDBJ databases">
        <title>The Coptis chinensis genome and diversification of protoberbering-type alkaloids.</title>
        <authorList>
            <person name="Wang B."/>
            <person name="Shu S."/>
            <person name="Song C."/>
            <person name="Liu Y."/>
        </authorList>
    </citation>
    <scope>NUCLEOTIDE SEQUENCE [LARGE SCALE GENOMIC DNA]</scope>
    <source>
        <strain evidence="5">HL-2020</strain>
        <tissue evidence="5">Leaf</tissue>
    </source>
</reference>
<feature type="transmembrane region" description="Helical" evidence="3">
    <location>
        <begin position="161"/>
        <end position="181"/>
    </location>
</feature>
<keyword evidence="6" id="KW-1185">Reference proteome</keyword>
<evidence type="ECO:0000313" key="5">
    <source>
        <dbReference type="EMBL" id="KAF9605980.1"/>
    </source>
</evidence>
<sequence length="499" mass="55150">MGFGGSHIENPLDATMPSNRSLCWAHLKEGERALSDAQACVMLKPLNGQRHITGKVQRGIYWRDLIKLSLRTAKLWTKIMEMTSTIVPTGMLTLLNNLCCHPVIFSREAVEARIKAMKVNEDNDSTTTKANTTKAASNGNLRCLSFTLNFSTFAFLKLMSIILYNLFLFIYFFGVNLAAGLDVGKEMGIATTVASIKNPKGKAHSKTVELFVAAAVGNLRRLKKLAREVDKNGKGIAKTLATTKDSVGQTVLHAAAAEGMTDICKYLVDDLKLDIHLKTTNGATPLLRACMDGHLSTVAYLLRKGADPNTTNDKGLTPLHYVAQIVFVERSTPRAEPGLYFHHVPTPLSAAVAASSLRCVELLIESKLKVNQMFEEMKSKGEEAFRKKDYSSAIFWYTKAINEDPSNAIVLSNRSLCWARMKEGKRALSDAMACITLKPDWPKAYYRAGAAYTILEKFDQAADVFLEGLKLAPENEDLRNALQEAVEARFKSMKANEEK</sequence>
<dbReference type="PANTHER" id="PTHR46224:SF6">
    <property type="entry name" value="ANKYRIN REPEAT FAMILY PROTEIN"/>
    <property type="match status" value="1"/>
</dbReference>
<dbReference type="PRINTS" id="PR01415">
    <property type="entry name" value="ANKYRIN"/>
</dbReference>
<accession>A0A835LSK2</accession>
<dbReference type="SMART" id="SM00028">
    <property type="entry name" value="TPR"/>
    <property type="match status" value="3"/>
</dbReference>
<keyword evidence="2" id="KW-0802">TPR repeat</keyword>
<name>A0A835LSK2_9MAGN</name>
<keyword evidence="3" id="KW-0812">Transmembrane</keyword>
<dbReference type="SUPFAM" id="SSF48403">
    <property type="entry name" value="Ankyrin repeat"/>
    <property type="match status" value="1"/>
</dbReference>